<dbReference type="GO" id="GO:0006777">
    <property type="term" value="P:Mo-molybdopterin cofactor biosynthetic process"/>
    <property type="evidence" value="ECO:0007669"/>
    <property type="project" value="InterPro"/>
</dbReference>
<dbReference type="InterPro" id="IPR016155">
    <property type="entry name" value="Mopterin_synth/thiamin_S_b"/>
</dbReference>
<evidence type="ECO:0000256" key="1">
    <source>
        <dbReference type="ARBA" id="ARBA00022741"/>
    </source>
</evidence>
<comment type="caution">
    <text evidence="4">The sequence shown here is derived from an EMBL/GenBank/DDBJ whole genome shotgun (WGS) entry which is preliminary data.</text>
</comment>
<dbReference type="GO" id="GO:1990133">
    <property type="term" value="C:molybdopterin adenylyltransferase complex"/>
    <property type="evidence" value="ECO:0007669"/>
    <property type="project" value="TreeGrafter"/>
</dbReference>
<dbReference type="Gene3D" id="3.10.20.30">
    <property type="match status" value="1"/>
</dbReference>
<proteinExistence type="inferred from homology"/>
<dbReference type="SUPFAM" id="SSF54285">
    <property type="entry name" value="MoaD/ThiS"/>
    <property type="match status" value="1"/>
</dbReference>
<dbReference type="NCBIfam" id="TIGR01682">
    <property type="entry name" value="moaD"/>
    <property type="match status" value="1"/>
</dbReference>
<comment type="similarity">
    <text evidence="2">Belongs to the MoaD family.</text>
</comment>
<protein>
    <recommendedName>
        <fullName evidence="3">Molybdopterin synthase sulfur carrier subunit</fullName>
    </recommendedName>
</protein>
<evidence type="ECO:0000256" key="2">
    <source>
        <dbReference type="ARBA" id="ARBA00024200"/>
    </source>
</evidence>
<dbReference type="Proteomes" id="UP000448867">
    <property type="component" value="Unassembled WGS sequence"/>
</dbReference>
<dbReference type="Pfam" id="PF02597">
    <property type="entry name" value="ThiS"/>
    <property type="match status" value="1"/>
</dbReference>
<dbReference type="InterPro" id="IPR012675">
    <property type="entry name" value="Beta-grasp_dom_sf"/>
</dbReference>
<keyword evidence="1" id="KW-0547">Nucleotide-binding</keyword>
<accession>A0A7X2IXR5</accession>
<evidence type="ECO:0000313" key="5">
    <source>
        <dbReference type="Proteomes" id="UP000448867"/>
    </source>
</evidence>
<organism evidence="4 5">
    <name type="scientific">Metabacillus lacus</name>
    <dbReference type="NCBI Taxonomy" id="1983721"/>
    <lineage>
        <taxon>Bacteria</taxon>
        <taxon>Bacillati</taxon>
        <taxon>Bacillota</taxon>
        <taxon>Bacilli</taxon>
        <taxon>Bacillales</taxon>
        <taxon>Bacillaceae</taxon>
        <taxon>Metabacillus</taxon>
    </lineage>
</organism>
<dbReference type="EMBL" id="WKKI01000006">
    <property type="protein sequence ID" value="MRX71609.1"/>
    <property type="molecule type" value="Genomic_DNA"/>
</dbReference>
<sequence length="77" mass="8579">MVKILLFAELQEFADTQEIILNEESITVKEVKQLLVEYYQIKQLDACMAAIDEEFAGEDDIVQSGQTLAFLPPVSGG</sequence>
<dbReference type="PANTHER" id="PTHR33359:SF1">
    <property type="entry name" value="MOLYBDOPTERIN SYNTHASE SULFUR CARRIER SUBUNIT"/>
    <property type="match status" value="1"/>
</dbReference>
<reference evidence="4 5" key="1">
    <citation type="submission" date="2019-11" db="EMBL/GenBank/DDBJ databases">
        <title>Bacillus lacus genome.</title>
        <authorList>
            <person name="Allen C.J."/>
            <person name="Newman J.D."/>
        </authorList>
    </citation>
    <scope>NUCLEOTIDE SEQUENCE [LARGE SCALE GENOMIC DNA]</scope>
    <source>
        <strain evidence="4 5">KCTC 33946</strain>
    </source>
</reference>
<gene>
    <name evidence="4" type="primary">moaD</name>
    <name evidence="4" type="ORF">GJU40_05390</name>
</gene>
<dbReference type="OrthoDB" id="9801945at2"/>
<name>A0A7X2IXR5_9BACI</name>
<keyword evidence="5" id="KW-1185">Reference proteome</keyword>
<dbReference type="AlphaFoldDB" id="A0A7X2IXR5"/>
<dbReference type="PANTHER" id="PTHR33359">
    <property type="entry name" value="MOLYBDOPTERIN SYNTHASE SULFUR CARRIER SUBUNIT"/>
    <property type="match status" value="1"/>
</dbReference>
<dbReference type="RefSeq" id="WP_154306747.1">
    <property type="nucleotide sequence ID" value="NZ_WKKI01000006.1"/>
</dbReference>
<dbReference type="InterPro" id="IPR003749">
    <property type="entry name" value="ThiS/MoaD-like"/>
</dbReference>
<dbReference type="GO" id="GO:0000166">
    <property type="term" value="F:nucleotide binding"/>
    <property type="evidence" value="ECO:0007669"/>
    <property type="project" value="UniProtKB-KW"/>
</dbReference>
<dbReference type="InterPro" id="IPR044672">
    <property type="entry name" value="MOCS2A"/>
</dbReference>
<dbReference type="CDD" id="cd00754">
    <property type="entry name" value="Ubl_MoaD"/>
    <property type="match status" value="1"/>
</dbReference>
<evidence type="ECO:0000256" key="3">
    <source>
        <dbReference type="ARBA" id="ARBA00024247"/>
    </source>
</evidence>
<evidence type="ECO:0000313" key="4">
    <source>
        <dbReference type="EMBL" id="MRX71609.1"/>
    </source>
</evidence>